<dbReference type="OrthoDB" id="9769113at2"/>
<dbReference type="Gene3D" id="3.40.50.720">
    <property type="entry name" value="NAD(P)-binding Rossmann-like Domain"/>
    <property type="match status" value="1"/>
</dbReference>
<dbReference type="PANTHER" id="PTHR43245">
    <property type="entry name" value="BIFUNCTIONAL POLYMYXIN RESISTANCE PROTEIN ARNA"/>
    <property type="match status" value="1"/>
</dbReference>
<feature type="domain" description="NAD-dependent epimerase/dehydratase" evidence="1">
    <location>
        <begin position="3"/>
        <end position="247"/>
    </location>
</feature>
<dbReference type="RefSeq" id="WP_114178701.1">
    <property type="nucleotide sequence ID" value="NZ_CP024903.1"/>
</dbReference>
<evidence type="ECO:0000259" key="1">
    <source>
        <dbReference type="Pfam" id="PF01370"/>
    </source>
</evidence>
<evidence type="ECO:0000313" key="3">
    <source>
        <dbReference type="Proteomes" id="UP000253104"/>
    </source>
</evidence>
<gene>
    <name evidence="2" type="ORF">CUJ89_17780</name>
</gene>
<dbReference type="PANTHER" id="PTHR43245:SF13">
    <property type="entry name" value="UDP-D-APIOSE_UDP-D-XYLOSE SYNTHASE 2"/>
    <property type="match status" value="1"/>
</dbReference>
<dbReference type="Pfam" id="PF01370">
    <property type="entry name" value="Epimerase"/>
    <property type="match status" value="1"/>
</dbReference>
<dbReference type="SUPFAM" id="SSF51735">
    <property type="entry name" value="NAD(P)-binding Rossmann-fold domains"/>
    <property type="match status" value="1"/>
</dbReference>
<protein>
    <submittedName>
        <fullName evidence="2">NAD(P)-dependent oxidoreductase</fullName>
    </submittedName>
</protein>
<dbReference type="AlphaFoldDB" id="A0A2Z5N0D9"/>
<name>A0A2Z5N0D9_BURPY</name>
<proteinExistence type="predicted"/>
<dbReference type="EMBL" id="CP024903">
    <property type="protein sequence ID" value="AXF22408.1"/>
    <property type="molecule type" value="Genomic_DNA"/>
</dbReference>
<dbReference type="Proteomes" id="UP000253104">
    <property type="component" value="Chromosome mHSR5_B"/>
</dbReference>
<accession>A0A2Z5N0D9</accession>
<dbReference type="InterPro" id="IPR036291">
    <property type="entry name" value="NAD(P)-bd_dom_sf"/>
</dbReference>
<dbReference type="InterPro" id="IPR050177">
    <property type="entry name" value="Lipid_A_modif_metabolic_enz"/>
</dbReference>
<reference evidence="2 3" key="1">
    <citation type="journal article" date="2018" name="ISME J.">
        <title>Involvement of Burkholderiaceae and sulfurous volatiles in disease-suppressive soils.</title>
        <authorList>
            <person name="Carrion V.J."/>
            <person name="Cordovez V."/>
            <person name="Tyc O."/>
            <person name="Etalo D.W."/>
            <person name="de Bruijn I."/>
            <person name="de Jager V.C."/>
            <person name="Medema M.H."/>
            <person name="Eberl L."/>
            <person name="Raaijmakers J.M."/>
        </authorList>
    </citation>
    <scope>NUCLEOTIDE SEQUENCE [LARGE SCALE GENOMIC DNA]</scope>
    <source>
        <strain evidence="3">mHSR5</strain>
    </source>
</reference>
<sequence>MTILITGAGLIGRLTAAQLRAQGETVLLADIRPATGDDAGGLPFVQADVTDWPGLCDLIRQHGVRSIVHTAAMLTPAIRRDPLAGVRTNIMGTVHVLEASRLFALRRVVIASSTIVTYSTFGSLPPTPIPEDFASLSVSERPGSLYACTKVAGEHLALAYAQQYQVDACVLRYAAVLGDEPEGASSVPGRMLECLLHAGRNGIPARYDDQCLLWGGREEFIDARDCAAATVAALRVTNPTQRVYNVATGRHVTFDELVAIVRRHFPALRVEGVPLPRGGLSGFAFQRPAPSDVGAAWRELGFRARYSLEDTVAHLVGAG</sequence>
<dbReference type="InterPro" id="IPR001509">
    <property type="entry name" value="Epimerase_deHydtase"/>
</dbReference>
<evidence type="ECO:0000313" key="2">
    <source>
        <dbReference type="EMBL" id="AXF22408.1"/>
    </source>
</evidence>
<organism evidence="2 3">
    <name type="scientific">Burkholderia pyrrocinia</name>
    <name type="common">Pseudomonas pyrrocinia</name>
    <dbReference type="NCBI Taxonomy" id="60550"/>
    <lineage>
        <taxon>Bacteria</taxon>
        <taxon>Pseudomonadati</taxon>
        <taxon>Pseudomonadota</taxon>
        <taxon>Betaproteobacteria</taxon>
        <taxon>Burkholderiales</taxon>
        <taxon>Burkholderiaceae</taxon>
        <taxon>Burkholderia</taxon>
        <taxon>Burkholderia cepacia complex</taxon>
    </lineage>
</organism>